<reference evidence="2" key="2">
    <citation type="submission" date="2022-06" db="UniProtKB">
        <authorList>
            <consortium name="EnsemblMetazoa"/>
        </authorList>
    </citation>
    <scope>IDENTIFICATION</scope>
    <source>
        <strain evidence="2">PS312</strain>
    </source>
</reference>
<name>A0A2A6CZI3_PRIPA</name>
<feature type="region of interest" description="Disordered" evidence="1">
    <location>
        <begin position="21"/>
        <end position="79"/>
    </location>
</feature>
<proteinExistence type="predicted"/>
<accession>A0A2A6CZI3</accession>
<protein>
    <submittedName>
        <fullName evidence="2">Uncharacterized protein</fullName>
    </submittedName>
</protein>
<reference evidence="3" key="1">
    <citation type="journal article" date="2008" name="Nat. Genet.">
        <title>The Pristionchus pacificus genome provides a unique perspective on nematode lifestyle and parasitism.</title>
        <authorList>
            <person name="Dieterich C."/>
            <person name="Clifton S.W."/>
            <person name="Schuster L.N."/>
            <person name="Chinwalla A."/>
            <person name="Delehaunty K."/>
            <person name="Dinkelacker I."/>
            <person name="Fulton L."/>
            <person name="Fulton R."/>
            <person name="Godfrey J."/>
            <person name="Minx P."/>
            <person name="Mitreva M."/>
            <person name="Roeseler W."/>
            <person name="Tian H."/>
            <person name="Witte H."/>
            <person name="Yang S.P."/>
            <person name="Wilson R.K."/>
            <person name="Sommer R.J."/>
        </authorList>
    </citation>
    <scope>NUCLEOTIDE SEQUENCE [LARGE SCALE GENOMIC DNA]</scope>
    <source>
        <strain evidence="3">PS312</strain>
    </source>
</reference>
<evidence type="ECO:0000313" key="3">
    <source>
        <dbReference type="Proteomes" id="UP000005239"/>
    </source>
</evidence>
<keyword evidence="3" id="KW-1185">Reference proteome</keyword>
<dbReference type="EnsemblMetazoa" id="PPA17411.1">
    <property type="protein sequence ID" value="PPA17411.1"/>
    <property type="gene ID" value="WBGene00106965"/>
</dbReference>
<organism evidence="2 3">
    <name type="scientific">Pristionchus pacificus</name>
    <name type="common">Parasitic nematode worm</name>
    <dbReference type="NCBI Taxonomy" id="54126"/>
    <lineage>
        <taxon>Eukaryota</taxon>
        <taxon>Metazoa</taxon>
        <taxon>Ecdysozoa</taxon>
        <taxon>Nematoda</taxon>
        <taxon>Chromadorea</taxon>
        <taxon>Rhabditida</taxon>
        <taxon>Rhabditina</taxon>
        <taxon>Diplogasteromorpha</taxon>
        <taxon>Diplogasteroidea</taxon>
        <taxon>Neodiplogasteridae</taxon>
        <taxon>Pristionchus</taxon>
    </lineage>
</organism>
<sequence length="162" mass="17478">RLIAGTGSTGRGVIETTAIPRQESCNTNHGRTETTQWPSTISKGPAAQSPTPTTTTQGLTGDSPANLGVTEHPQSDSSPMGGQVIPNMHMPPPGMTGGGASQMMMGHWNGAPTTHGIHQQSHQQNGYHHLPPNMQPHLHPYIAAQLTHHYHQQQHQQQQQYL</sequence>
<gene>
    <name evidence="2" type="primary">WBGene00106965</name>
</gene>
<dbReference type="Proteomes" id="UP000005239">
    <property type="component" value="Unassembled WGS sequence"/>
</dbReference>
<feature type="compositionally biased region" description="Polar residues" evidence="1">
    <location>
        <begin position="23"/>
        <end position="42"/>
    </location>
</feature>
<dbReference type="AlphaFoldDB" id="A0A2A6CZI3"/>
<accession>A0A8R1UDW2</accession>
<evidence type="ECO:0000256" key="1">
    <source>
        <dbReference type="SAM" id="MobiDB-lite"/>
    </source>
</evidence>
<evidence type="ECO:0000313" key="2">
    <source>
        <dbReference type="EnsemblMetazoa" id="PPA17411.1"/>
    </source>
</evidence>